<organism evidence="1 2">
    <name type="scientific">Microbulbifer epialgicus</name>
    <dbReference type="NCBI Taxonomy" id="393907"/>
    <lineage>
        <taxon>Bacteria</taxon>
        <taxon>Pseudomonadati</taxon>
        <taxon>Pseudomonadota</taxon>
        <taxon>Gammaproteobacteria</taxon>
        <taxon>Cellvibrionales</taxon>
        <taxon>Microbulbiferaceae</taxon>
        <taxon>Microbulbifer</taxon>
    </lineage>
</organism>
<gene>
    <name evidence="1" type="ORF">ACCI49_19365</name>
</gene>
<dbReference type="RefSeq" id="WP_371840807.1">
    <property type="nucleotide sequence ID" value="NZ_JBGMEK010000068.1"/>
</dbReference>
<proteinExistence type="predicted"/>
<evidence type="ECO:0000313" key="1">
    <source>
        <dbReference type="EMBL" id="MFA0813064.1"/>
    </source>
</evidence>
<dbReference type="EMBL" id="JBGMEK010000068">
    <property type="protein sequence ID" value="MFA0813064.1"/>
    <property type="molecule type" value="Genomic_DNA"/>
</dbReference>
<comment type="caution">
    <text evidence="1">The sequence shown here is derived from an EMBL/GenBank/DDBJ whole genome shotgun (WGS) entry which is preliminary data.</text>
</comment>
<protein>
    <submittedName>
        <fullName evidence="1">Uncharacterized protein</fullName>
    </submittedName>
</protein>
<sequence length="58" mass="6390">MSLLLTRPMQKTSLWEGRLKSQALLGEQALADCTAHVDLNPKYLLPGGVEFHLDPTAN</sequence>
<keyword evidence="2" id="KW-1185">Reference proteome</keyword>
<reference evidence="1 2" key="1">
    <citation type="submission" date="2024-08" db="EMBL/GenBank/DDBJ databases">
        <authorList>
            <person name="Ishaq N."/>
        </authorList>
    </citation>
    <scope>NUCLEOTIDE SEQUENCE [LARGE SCALE GENOMIC DNA]</scope>
    <source>
        <strain evidence="1 2">DSM 18651</strain>
    </source>
</reference>
<evidence type="ECO:0000313" key="2">
    <source>
        <dbReference type="Proteomes" id="UP001569428"/>
    </source>
</evidence>
<dbReference type="Proteomes" id="UP001569428">
    <property type="component" value="Unassembled WGS sequence"/>
</dbReference>
<name>A0ABV4P515_9GAMM</name>
<accession>A0ABV4P515</accession>